<protein>
    <submittedName>
        <fullName evidence="2">Uncharacterized protein</fullName>
    </submittedName>
</protein>
<evidence type="ECO:0000313" key="2">
    <source>
        <dbReference type="EMBL" id="KAG5996470.1"/>
    </source>
</evidence>
<comment type="caution">
    <text evidence="2">The sequence shown here is derived from an EMBL/GenBank/DDBJ whole genome shotgun (WGS) entry which is preliminary data.</text>
</comment>
<sequence length="369" mass="40885">MITRLPLRLGCTGLGSQRGRRCISYDKTSLTREALQNQVESGLNNGNDGGNGDTIRVDHESKTISTAAGELPTSPLFDADWMKARRRQRKDDAGRPTGRFRRKLANNPYAQALATPIRRCPRTTTSIPRYFLQDFELVKHPSTDSLWWAPGPLSFQGLETKSNSSTSSPSTSTDSPPRNRSPVTVYALSRKSVLDKLGGSKKNPAAVLSAVRTGMAIGSAVATAVWREDMGDVLLNMMRCRATDALIALSSPSKNHAYQNLQPCKWDEVGDVKLRGCVLWLRGEDEPEAHIATMNIDGAKYGQTIAVHDLRWLLGDSQVQKLRSESKLFGDHDVLVLRQEKNKSMMGLHLLLWRLQGYLARLTNSKDQA</sequence>
<evidence type="ECO:0000256" key="1">
    <source>
        <dbReference type="SAM" id="MobiDB-lite"/>
    </source>
</evidence>
<dbReference type="AlphaFoldDB" id="A0A9P7N841"/>
<feature type="compositionally biased region" description="Low complexity" evidence="1">
    <location>
        <begin position="162"/>
        <end position="182"/>
    </location>
</feature>
<reference evidence="2" key="1">
    <citation type="journal article" date="2020" name="bioRxiv">
        <title>Whole genome comparisons of ergot fungi reveals the divergence and evolution of species within the genus Claviceps are the result of varying mechanisms driving genome evolution and host range expansion.</title>
        <authorList>
            <person name="Wyka S.A."/>
            <person name="Mondo S.J."/>
            <person name="Liu M."/>
            <person name="Dettman J."/>
            <person name="Nalam V."/>
            <person name="Broders K.D."/>
        </authorList>
    </citation>
    <scope>NUCLEOTIDE SEQUENCE</scope>
    <source>
        <strain evidence="2">CCC 602</strain>
    </source>
</reference>
<proteinExistence type="predicted"/>
<gene>
    <name evidence="2" type="ORF">E4U43_002848</name>
</gene>
<accession>A0A9P7N841</accession>
<organism evidence="2 3">
    <name type="scientific">Claviceps pusilla</name>
    <dbReference type="NCBI Taxonomy" id="123648"/>
    <lineage>
        <taxon>Eukaryota</taxon>
        <taxon>Fungi</taxon>
        <taxon>Dikarya</taxon>
        <taxon>Ascomycota</taxon>
        <taxon>Pezizomycotina</taxon>
        <taxon>Sordariomycetes</taxon>
        <taxon>Hypocreomycetidae</taxon>
        <taxon>Hypocreales</taxon>
        <taxon>Clavicipitaceae</taxon>
        <taxon>Claviceps</taxon>
    </lineage>
</organism>
<feature type="region of interest" description="Disordered" evidence="1">
    <location>
        <begin position="158"/>
        <end position="182"/>
    </location>
</feature>
<dbReference type="OrthoDB" id="3363286at2759"/>
<evidence type="ECO:0000313" key="3">
    <source>
        <dbReference type="Proteomes" id="UP000748025"/>
    </source>
</evidence>
<dbReference type="EMBL" id="SRPW01002045">
    <property type="protein sequence ID" value="KAG5996470.1"/>
    <property type="molecule type" value="Genomic_DNA"/>
</dbReference>
<name>A0A9P7N841_9HYPO</name>
<dbReference type="Proteomes" id="UP000748025">
    <property type="component" value="Unassembled WGS sequence"/>
</dbReference>
<feature type="region of interest" description="Disordered" evidence="1">
    <location>
        <begin position="85"/>
        <end position="104"/>
    </location>
</feature>
<keyword evidence="3" id="KW-1185">Reference proteome</keyword>